<feature type="compositionally biased region" description="Basic and acidic residues" evidence="1">
    <location>
        <begin position="391"/>
        <end position="404"/>
    </location>
</feature>
<gene>
    <name evidence="2" type="ORF">OESDEN_07654</name>
</gene>
<reference evidence="2 3" key="1">
    <citation type="submission" date="2014-03" db="EMBL/GenBank/DDBJ databases">
        <title>Draft genome of the hookworm Oesophagostomum dentatum.</title>
        <authorList>
            <person name="Mitreva M."/>
        </authorList>
    </citation>
    <scope>NUCLEOTIDE SEQUENCE [LARGE SCALE GENOMIC DNA]</scope>
    <source>
        <strain evidence="2 3">OD-Hann</strain>
    </source>
</reference>
<feature type="region of interest" description="Disordered" evidence="1">
    <location>
        <begin position="294"/>
        <end position="322"/>
    </location>
</feature>
<feature type="compositionally biased region" description="Polar residues" evidence="1">
    <location>
        <begin position="294"/>
        <end position="303"/>
    </location>
</feature>
<evidence type="ECO:0000256" key="1">
    <source>
        <dbReference type="SAM" id="MobiDB-lite"/>
    </source>
</evidence>
<name>A0A0B1TAQ5_OESDE</name>
<feature type="region of interest" description="Disordered" evidence="1">
    <location>
        <begin position="345"/>
        <end position="405"/>
    </location>
</feature>
<organism evidence="2 3">
    <name type="scientific">Oesophagostomum dentatum</name>
    <name type="common">Nodular worm</name>
    <dbReference type="NCBI Taxonomy" id="61180"/>
    <lineage>
        <taxon>Eukaryota</taxon>
        <taxon>Metazoa</taxon>
        <taxon>Ecdysozoa</taxon>
        <taxon>Nematoda</taxon>
        <taxon>Chromadorea</taxon>
        <taxon>Rhabditida</taxon>
        <taxon>Rhabditina</taxon>
        <taxon>Rhabditomorpha</taxon>
        <taxon>Strongyloidea</taxon>
        <taxon>Strongylidae</taxon>
        <taxon>Oesophagostomum</taxon>
    </lineage>
</organism>
<proteinExistence type="predicted"/>
<accession>A0A0B1TAQ5</accession>
<dbReference type="EMBL" id="KN551338">
    <property type="protein sequence ID" value="KHJ92455.1"/>
    <property type="molecule type" value="Genomic_DNA"/>
</dbReference>
<dbReference type="Proteomes" id="UP000053660">
    <property type="component" value="Unassembled WGS sequence"/>
</dbReference>
<feature type="compositionally biased region" description="Basic and acidic residues" evidence="1">
    <location>
        <begin position="148"/>
        <end position="158"/>
    </location>
</feature>
<feature type="compositionally biased region" description="Basic and acidic residues" evidence="1">
    <location>
        <begin position="304"/>
        <end position="315"/>
    </location>
</feature>
<sequence>METGGFSSTAFRNCSSFSQPTIVRTARENSAFSDTSAGSTGATAISPMIGQHFSDLATAIGQSRGRSPTMRVTTNSQTMTPREAWSKVPIGMHSVIRPAEERPQSTIAPSNAFFSFPVESSATSGTSTPYTTTESTSLMDFSTARSGDNSREVSEKRSTSGVRTAILEEDADLTTAIATQIRRTSASPEFRTAILEETASGRTGSPHFSHLLLDDDTKTAVLFEAGVPETIYATIVLGAPGSRAVSLQQNPHVLRLVNAGSALEATGAITNALSSVGKFYENDATVNEYDNVKAASQSSSNQNDDGRVFAKHNDGVPRSGMRTYDRTGFDVPIDQLNLSNEPSTFSLHTAKENPTDYGSPVSASGSRPPSVYERDHWDLARNANSDQNSTLREKKDHRGGKTVEENELEIQQVAALITDAKIEGKMFA</sequence>
<feature type="region of interest" description="Disordered" evidence="1">
    <location>
        <begin position="141"/>
        <end position="161"/>
    </location>
</feature>
<protein>
    <submittedName>
        <fullName evidence="2">Uncharacterized protein</fullName>
    </submittedName>
</protein>
<dbReference type="OrthoDB" id="10676665at2759"/>
<evidence type="ECO:0000313" key="3">
    <source>
        <dbReference type="Proteomes" id="UP000053660"/>
    </source>
</evidence>
<dbReference type="AlphaFoldDB" id="A0A0B1TAQ5"/>
<evidence type="ECO:0000313" key="2">
    <source>
        <dbReference type="EMBL" id="KHJ92455.1"/>
    </source>
</evidence>
<feature type="region of interest" description="Disordered" evidence="1">
    <location>
        <begin position="61"/>
        <end position="80"/>
    </location>
</feature>
<keyword evidence="3" id="KW-1185">Reference proteome</keyword>